<dbReference type="InterPro" id="IPR004193">
    <property type="entry name" value="Glyco_hydro_13_N"/>
</dbReference>
<dbReference type="InterPro" id="IPR013780">
    <property type="entry name" value="Glyco_hydro_b"/>
</dbReference>
<evidence type="ECO:0000256" key="9">
    <source>
        <dbReference type="ARBA" id="ARBA00023277"/>
    </source>
</evidence>
<name>A0A0B6D5T7_9GAMM</name>
<dbReference type="Proteomes" id="UP000031830">
    <property type="component" value="Chromosome"/>
</dbReference>
<dbReference type="GO" id="GO:0043169">
    <property type="term" value="F:cation binding"/>
    <property type="evidence" value="ECO:0007669"/>
    <property type="project" value="InterPro"/>
</dbReference>
<evidence type="ECO:0000256" key="10">
    <source>
        <dbReference type="HAMAP-Rule" id="MF_00685"/>
    </source>
</evidence>
<dbReference type="NCBIfam" id="TIGR01515">
    <property type="entry name" value="branching_enzym"/>
    <property type="match status" value="1"/>
</dbReference>
<evidence type="ECO:0000256" key="5">
    <source>
        <dbReference type="ARBA" id="ARBA00022600"/>
    </source>
</evidence>
<dbReference type="Gene3D" id="3.20.20.80">
    <property type="entry name" value="Glycosidases"/>
    <property type="match status" value="1"/>
</dbReference>
<keyword evidence="5 10" id="KW-0321">Glycogen metabolism</keyword>
<keyword evidence="8 10" id="KW-0320">Glycogen biosynthesis</keyword>
<dbReference type="InterPro" id="IPR014756">
    <property type="entry name" value="Ig_E-set"/>
</dbReference>
<accession>A0A0B6D5T7</accession>
<dbReference type="EMBL" id="CP009440">
    <property type="protein sequence ID" value="AJI54276.1"/>
    <property type="molecule type" value="Genomic_DNA"/>
</dbReference>
<dbReference type="Pfam" id="PF02922">
    <property type="entry name" value="CBM_48"/>
    <property type="match status" value="1"/>
</dbReference>
<dbReference type="RefSeq" id="WP_044525749.1">
    <property type="nucleotide sequence ID" value="NZ_CP009440.1"/>
</dbReference>
<dbReference type="InterPro" id="IPR017853">
    <property type="entry name" value="GH"/>
</dbReference>
<dbReference type="PANTHER" id="PTHR43651:SF3">
    <property type="entry name" value="1,4-ALPHA-GLUCAN-BRANCHING ENZYME"/>
    <property type="match status" value="1"/>
</dbReference>
<dbReference type="Gene3D" id="2.60.40.1180">
    <property type="entry name" value="Golgi alpha-mannosidase II"/>
    <property type="match status" value="1"/>
</dbReference>
<dbReference type="SUPFAM" id="SSF51011">
    <property type="entry name" value="Glycosyl hydrolase domain"/>
    <property type="match status" value="1"/>
</dbReference>
<evidence type="ECO:0000256" key="8">
    <source>
        <dbReference type="ARBA" id="ARBA00023056"/>
    </source>
</evidence>
<comment type="pathway">
    <text evidence="3 10">Glycan biosynthesis; glycogen biosynthesis.</text>
</comment>
<dbReference type="GO" id="GO:0005829">
    <property type="term" value="C:cytosol"/>
    <property type="evidence" value="ECO:0007669"/>
    <property type="project" value="TreeGrafter"/>
</dbReference>
<reference evidence="13 14" key="1">
    <citation type="journal article" date="2015" name="Genome Announc.">
        <title>Genome sequencing of 18 francisella strains to aid in assay development and testing.</title>
        <authorList>
            <person name="Johnson S.L."/>
            <person name="Daligault H.E."/>
            <person name="Davenport K.W."/>
            <person name="Coyne S.R."/>
            <person name="Frey K.G."/>
            <person name="Koroleva G.I."/>
            <person name="Broomall S.M."/>
            <person name="Bishop-Lilly K.A."/>
            <person name="Bruce D.C."/>
            <person name="Chertkov O."/>
            <person name="Freitas T."/>
            <person name="Jaissle J."/>
            <person name="Ladner J.T."/>
            <person name="Rosenzweig C.N."/>
            <person name="Gibbons H.S."/>
            <person name="Palacios G.F."/>
            <person name="Redden C.L."/>
            <person name="Xu Y."/>
            <person name="Minogue T.D."/>
            <person name="Chain P.S."/>
        </authorList>
    </citation>
    <scope>NUCLEOTIDE SEQUENCE [LARGE SCALE GENOMIC DNA]</scope>
    <source>
        <strain evidence="13 14">GA01-2794</strain>
    </source>
</reference>
<evidence type="ECO:0000313" key="14">
    <source>
        <dbReference type="Proteomes" id="UP000031830"/>
    </source>
</evidence>
<evidence type="ECO:0000256" key="7">
    <source>
        <dbReference type="ARBA" id="ARBA00022679"/>
    </source>
</evidence>
<dbReference type="InterPro" id="IPR006048">
    <property type="entry name" value="A-amylase/branching_C"/>
</dbReference>
<protein>
    <recommendedName>
        <fullName evidence="10">1,4-alpha-glucan branching enzyme GlgB</fullName>
        <ecNumber evidence="10">2.4.1.18</ecNumber>
    </recommendedName>
    <alternativeName>
        <fullName evidence="10">1,4-alpha-D-glucan:1,4-alpha-D-glucan 6-glucosyl-transferase</fullName>
    </alternativeName>
    <alternativeName>
        <fullName evidence="10">Alpha-(1-&gt;4)-glucan branching enzyme</fullName>
    </alternativeName>
    <alternativeName>
        <fullName evidence="10">Glycogen branching enzyme</fullName>
        <shortName evidence="10">BE</shortName>
    </alternativeName>
</protein>
<dbReference type="GO" id="GO:0004553">
    <property type="term" value="F:hydrolase activity, hydrolyzing O-glycosyl compounds"/>
    <property type="evidence" value="ECO:0007669"/>
    <property type="project" value="InterPro"/>
</dbReference>
<comment type="subunit">
    <text evidence="10">Monomer.</text>
</comment>
<comment type="function">
    <text evidence="2 10">Catalyzes the formation of the alpha-1,6-glucosidic linkages in glycogen by scission of a 1,4-alpha-linked oligosaccharide from growing alpha-1,4-glucan chains and the subsequent attachment of the oligosaccharide to the alpha-1,6 position.</text>
</comment>
<dbReference type="InterPro" id="IPR013783">
    <property type="entry name" value="Ig-like_fold"/>
</dbReference>
<dbReference type="Pfam" id="PF02806">
    <property type="entry name" value="Alpha-amylase_C"/>
    <property type="match status" value="1"/>
</dbReference>
<dbReference type="InterPro" id="IPR044143">
    <property type="entry name" value="GlgB_N_E_set_prok"/>
</dbReference>
<evidence type="ECO:0000256" key="3">
    <source>
        <dbReference type="ARBA" id="ARBA00004964"/>
    </source>
</evidence>
<feature type="active site" description="Nucleophile" evidence="10 11">
    <location>
        <position position="318"/>
    </location>
</feature>
<keyword evidence="7 10" id="KW-0808">Transferase</keyword>
<comment type="similarity">
    <text evidence="4 10">Belongs to the glycosyl hydrolase 13 family. GlgB subfamily.</text>
</comment>
<dbReference type="CDD" id="cd02855">
    <property type="entry name" value="E_set_GBE_prok_N"/>
    <property type="match status" value="1"/>
</dbReference>
<dbReference type="NCBIfam" id="NF003811">
    <property type="entry name" value="PRK05402.1"/>
    <property type="match status" value="1"/>
</dbReference>
<dbReference type="Gene3D" id="2.60.40.10">
    <property type="entry name" value="Immunoglobulins"/>
    <property type="match status" value="1"/>
</dbReference>
<proteinExistence type="inferred from homology"/>
<dbReference type="Pfam" id="PF00128">
    <property type="entry name" value="Alpha-amylase"/>
    <property type="match status" value="1"/>
</dbReference>
<evidence type="ECO:0000256" key="11">
    <source>
        <dbReference type="PIRSR" id="PIRSR000463-1"/>
    </source>
</evidence>
<dbReference type="InterPro" id="IPR006407">
    <property type="entry name" value="GlgB"/>
</dbReference>
<sequence>MKNVNSKQNNHSTIGEQDIHFFHEGKHIYAYEFMGAHKASENGIDGIRFTTWAPNAKSICVIGDFNHWQVEDKNYMKRITDAGLWSVFIADVKDGDKYKFVVTNKDTNHYVYKSDPYAFFSELRPNTASVISTQTTYKWHDEKWLKKRATADYYNSPMNTYELHLASWKTKDDRFMTYEEIAEVLPKYVKDMGYTHVEFMPLHEHPLDASWGYQPTGFYSINSRHGDLVGLKHLVDKLHTHDIGVILDWVPGHFCKDQHGLINFDGSACYEYQEPTKAINKGWGTHNFDLGRNEVKCFLISNAMYWINEFHIDGLRVDAVSNILYLNYDREDGQWIPNIHGGHENLEGIAFLRELNGVLKHTCKGVITIAEESSSWPNISTPVEQGGLGFDFKWNMGWMNDTLRYISLDPVYRKYHHNLITFSMVYHYSEKFILSISHDEVVHGKKSLINKMWGDLWNKYAGLRLYMSFMIGHPGKKLIFMGSEFGQFIEWREYEQLQWQVVDEYHTHRETLHFFKKLNEFYKAETALWECDYDHKGFQWIDANNSEQSVLSFVRSNKNGKEKLIFVCNFTPVTYYDYHIGVPDAGSYIEAFNSDDLEFGGSGQLIANEIFSTPESSHGFDQRITIKVPPMATLVLKLKK</sequence>
<dbReference type="GO" id="GO:0003844">
    <property type="term" value="F:1,4-alpha-glucan branching enzyme activity"/>
    <property type="evidence" value="ECO:0007669"/>
    <property type="project" value="UniProtKB-UniRule"/>
</dbReference>
<dbReference type="InterPro" id="IPR037439">
    <property type="entry name" value="Branching_enzy"/>
</dbReference>
<dbReference type="CDD" id="cd11322">
    <property type="entry name" value="AmyAc_Glg_BE"/>
    <property type="match status" value="1"/>
</dbReference>
<evidence type="ECO:0000256" key="6">
    <source>
        <dbReference type="ARBA" id="ARBA00022676"/>
    </source>
</evidence>
<dbReference type="UniPathway" id="UPA00164"/>
<feature type="active site" description="Proton donor" evidence="10 11">
    <location>
        <position position="371"/>
    </location>
</feature>
<dbReference type="NCBIfam" id="NF008967">
    <property type="entry name" value="PRK12313.1"/>
    <property type="match status" value="1"/>
</dbReference>
<dbReference type="SUPFAM" id="SSF81296">
    <property type="entry name" value="E set domains"/>
    <property type="match status" value="1"/>
</dbReference>
<dbReference type="FunFam" id="2.60.40.1180:FF:000002">
    <property type="entry name" value="1,4-alpha-glucan branching enzyme GlgB"/>
    <property type="match status" value="1"/>
</dbReference>
<dbReference type="PIRSF" id="PIRSF000463">
    <property type="entry name" value="GlgB"/>
    <property type="match status" value="1"/>
</dbReference>
<dbReference type="FunFam" id="3.20.20.80:FF:000003">
    <property type="entry name" value="1,4-alpha-glucan branching enzyme GlgB"/>
    <property type="match status" value="1"/>
</dbReference>
<evidence type="ECO:0000256" key="4">
    <source>
        <dbReference type="ARBA" id="ARBA00009000"/>
    </source>
</evidence>
<comment type="catalytic activity">
    <reaction evidence="1 10">
        <text>Transfers a segment of a (1-&gt;4)-alpha-D-glucan chain to a primary hydroxy group in a similar glucan chain.</text>
        <dbReference type="EC" id="2.4.1.18"/>
    </reaction>
</comment>
<evidence type="ECO:0000256" key="2">
    <source>
        <dbReference type="ARBA" id="ARBA00002953"/>
    </source>
</evidence>
<dbReference type="AlphaFoldDB" id="A0A0B6D5T7"/>
<dbReference type="OrthoDB" id="9800174at2"/>
<evidence type="ECO:0000313" key="13">
    <source>
        <dbReference type="EMBL" id="AJI54276.1"/>
    </source>
</evidence>
<dbReference type="EC" id="2.4.1.18" evidence="10"/>
<evidence type="ECO:0000256" key="1">
    <source>
        <dbReference type="ARBA" id="ARBA00000826"/>
    </source>
</evidence>
<dbReference type="HAMAP" id="MF_00685">
    <property type="entry name" value="GlgB"/>
    <property type="match status" value="1"/>
</dbReference>
<dbReference type="KEGG" id="fpz:LA55_513"/>
<dbReference type="GO" id="GO:0005978">
    <property type="term" value="P:glycogen biosynthetic process"/>
    <property type="evidence" value="ECO:0007669"/>
    <property type="project" value="UniProtKB-UniRule"/>
</dbReference>
<organism evidence="13 14">
    <name type="scientific">Francisella philomiragia</name>
    <dbReference type="NCBI Taxonomy" id="28110"/>
    <lineage>
        <taxon>Bacteria</taxon>
        <taxon>Pseudomonadati</taxon>
        <taxon>Pseudomonadota</taxon>
        <taxon>Gammaproteobacteria</taxon>
        <taxon>Thiotrichales</taxon>
        <taxon>Francisellaceae</taxon>
        <taxon>Francisella</taxon>
    </lineage>
</organism>
<gene>
    <name evidence="10 13" type="primary">glgB</name>
    <name evidence="13" type="ORF">LA55_513</name>
</gene>
<dbReference type="InterPro" id="IPR006047">
    <property type="entry name" value="GH13_cat_dom"/>
</dbReference>
<dbReference type="STRING" id="28110.KU46_1049"/>
<evidence type="ECO:0000259" key="12">
    <source>
        <dbReference type="SMART" id="SM00642"/>
    </source>
</evidence>
<dbReference type="SMART" id="SM00642">
    <property type="entry name" value="Aamy"/>
    <property type="match status" value="1"/>
</dbReference>
<keyword evidence="9 10" id="KW-0119">Carbohydrate metabolism</keyword>
<feature type="domain" description="Glycosyl hydrolase family 13 catalytic" evidence="12">
    <location>
        <begin position="162"/>
        <end position="522"/>
    </location>
</feature>
<dbReference type="PANTHER" id="PTHR43651">
    <property type="entry name" value="1,4-ALPHA-GLUCAN-BRANCHING ENZYME"/>
    <property type="match status" value="1"/>
</dbReference>
<keyword evidence="6 10" id="KW-0328">Glycosyltransferase</keyword>
<dbReference type="SUPFAM" id="SSF51445">
    <property type="entry name" value="(Trans)glycosidases"/>
    <property type="match status" value="1"/>
</dbReference>